<dbReference type="AlphaFoldDB" id="A0A5B7HLY7"/>
<keyword evidence="2" id="KW-1185">Reference proteome</keyword>
<dbReference type="Proteomes" id="UP000324222">
    <property type="component" value="Unassembled WGS sequence"/>
</dbReference>
<reference evidence="1 2" key="1">
    <citation type="submission" date="2019-05" db="EMBL/GenBank/DDBJ databases">
        <title>Another draft genome of Portunus trituberculatus and its Hox gene families provides insights of decapod evolution.</title>
        <authorList>
            <person name="Jeong J.-H."/>
            <person name="Song I."/>
            <person name="Kim S."/>
            <person name="Choi T."/>
            <person name="Kim D."/>
            <person name="Ryu S."/>
            <person name="Kim W."/>
        </authorList>
    </citation>
    <scope>NUCLEOTIDE SEQUENCE [LARGE SCALE GENOMIC DNA]</scope>
    <source>
        <tissue evidence="1">Muscle</tissue>
    </source>
</reference>
<sequence>MAERRVQCIVLVQVSCEASSWNPMPDCCRTLKQSRPSPRWRDVGSLRTAGSHIEDIYDILPPEGVTSVASPSSAELL</sequence>
<evidence type="ECO:0000313" key="2">
    <source>
        <dbReference type="Proteomes" id="UP000324222"/>
    </source>
</evidence>
<evidence type="ECO:0000313" key="1">
    <source>
        <dbReference type="EMBL" id="MPC73901.1"/>
    </source>
</evidence>
<accession>A0A5B7HLY7</accession>
<dbReference type="EMBL" id="VSRR010037764">
    <property type="protein sequence ID" value="MPC73901.1"/>
    <property type="molecule type" value="Genomic_DNA"/>
</dbReference>
<proteinExistence type="predicted"/>
<protein>
    <submittedName>
        <fullName evidence="1">Uncharacterized protein</fullName>
    </submittedName>
</protein>
<comment type="caution">
    <text evidence="1">The sequence shown here is derived from an EMBL/GenBank/DDBJ whole genome shotgun (WGS) entry which is preliminary data.</text>
</comment>
<organism evidence="1 2">
    <name type="scientific">Portunus trituberculatus</name>
    <name type="common">Swimming crab</name>
    <name type="synonym">Neptunus trituberculatus</name>
    <dbReference type="NCBI Taxonomy" id="210409"/>
    <lineage>
        <taxon>Eukaryota</taxon>
        <taxon>Metazoa</taxon>
        <taxon>Ecdysozoa</taxon>
        <taxon>Arthropoda</taxon>
        <taxon>Crustacea</taxon>
        <taxon>Multicrustacea</taxon>
        <taxon>Malacostraca</taxon>
        <taxon>Eumalacostraca</taxon>
        <taxon>Eucarida</taxon>
        <taxon>Decapoda</taxon>
        <taxon>Pleocyemata</taxon>
        <taxon>Brachyura</taxon>
        <taxon>Eubrachyura</taxon>
        <taxon>Portunoidea</taxon>
        <taxon>Portunidae</taxon>
        <taxon>Portuninae</taxon>
        <taxon>Portunus</taxon>
    </lineage>
</organism>
<name>A0A5B7HLY7_PORTR</name>
<gene>
    <name evidence="1" type="ORF">E2C01_068243</name>
</gene>